<organism evidence="3 4">
    <name type="scientific">Saxophila tyrrhenica</name>
    <dbReference type="NCBI Taxonomy" id="1690608"/>
    <lineage>
        <taxon>Eukaryota</taxon>
        <taxon>Fungi</taxon>
        <taxon>Dikarya</taxon>
        <taxon>Ascomycota</taxon>
        <taxon>Pezizomycotina</taxon>
        <taxon>Dothideomycetes</taxon>
        <taxon>Dothideomycetidae</taxon>
        <taxon>Mycosphaerellales</taxon>
        <taxon>Extremaceae</taxon>
        <taxon>Saxophila</taxon>
    </lineage>
</organism>
<dbReference type="Pfam" id="PF11374">
    <property type="entry name" value="DUF3176"/>
    <property type="match status" value="1"/>
</dbReference>
<feature type="transmembrane region" description="Helical" evidence="2">
    <location>
        <begin position="137"/>
        <end position="155"/>
    </location>
</feature>
<protein>
    <submittedName>
        <fullName evidence="3">Uncharacterized protein</fullName>
    </submittedName>
</protein>
<keyword evidence="2" id="KW-0812">Transmembrane</keyword>
<keyword evidence="2" id="KW-1133">Transmembrane helix</keyword>
<evidence type="ECO:0000256" key="1">
    <source>
        <dbReference type="SAM" id="MobiDB-lite"/>
    </source>
</evidence>
<sequence length="180" mass="19536">MRASSLVDHTLFGPDVGPRKRERVARIDSGSTTRSGSTPTSPSGYDGVVKQADKLELPVRVQVKPTSSNQVHPVHPLVRRWQALCRRPEGIWQPSVLQIKPIAGIMALCVTISCACAALMVLIISDGEPIESWPVQPTVYLAIASALANSSLALARMEAIPISWWFSASRGRTIGSLERQ</sequence>
<gene>
    <name evidence="3" type="ORF">LTR77_006868</name>
</gene>
<feature type="compositionally biased region" description="Low complexity" evidence="1">
    <location>
        <begin position="29"/>
        <end position="44"/>
    </location>
</feature>
<feature type="region of interest" description="Disordered" evidence="1">
    <location>
        <begin position="1"/>
        <end position="47"/>
    </location>
</feature>
<comment type="caution">
    <text evidence="3">The sequence shown here is derived from an EMBL/GenBank/DDBJ whole genome shotgun (WGS) entry which is preliminary data.</text>
</comment>
<keyword evidence="4" id="KW-1185">Reference proteome</keyword>
<feature type="transmembrane region" description="Helical" evidence="2">
    <location>
        <begin position="102"/>
        <end position="125"/>
    </location>
</feature>
<dbReference type="PANTHER" id="PTHR37576">
    <property type="entry name" value="DEFECT AT LOW TEMPERATURE PROTEIN 1"/>
    <property type="match status" value="1"/>
</dbReference>
<proteinExistence type="predicted"/>
<dbReference type="GeneID" id="89928207"/>
<dbReference type="Proteomes" id="UP001337655">
    <property type="component" value="Unassembled WGS sequence"/>
</dbReference>
<keyword evidence="2" id="KW-0472">Membrane</keyword>
<evidence type="ECO:0000313" key="4">
    <source>
        <dbReference type="Proteomes" id="UP001337655"/>
    </source>
</evidence>
<accession>A0AAV9P614</accession>
<name>A0AAV9P614_9PEZI</name>
<evidence type="ECO:0000256" key="2">
    <source>
        <dbReference type="SAM" id="Phobius"/>
    </source>
</evidence>
<dbReference type="PANTHER" id="PTHR37576:SF2">
    <property type="entry name" value="DEFECT AT LOW TEMPERATURE PROTEIN 1"/>
    <property type="match status" value="1"/>
</dbReference>
<dbReference type="RefSeq" id="XP_064657909.1">
    <property type="nucleotide sequence ID" value="XM_064804108.1"/>
</dbReference>
<dbReference type="EMBL" id="JAVRRT010000010">
    <property type="protein sequence ID" value="KAK5168299.1"/>
    <property type="molecule type" value="Genomic_DNA"/>
</dbReference>
<dbReference type="InterPro" id="IPR021514">
    <property type="entry name" value="DUF3176"/>
</dbReference>
<reference evidence="3 4" key="1">
    <citation type="submission" date="2023-08" db="EMBL/GenBank/DDBJ databases">
        <title>Black Yeasts Isolated from many extreme environments.</title>
        <authorList>
            <person name="Coleine C."/>
            <person name="Stajich J.E."/>
            <person name="Selbmann L."/>
        </authorList>
    </citation>
    <scope>NUCLEOTIDE SEQUENCE [LARGE SCALE GENOMIC DNA]</scope>
    <source>
        <strain evidence="3 4">CCFEE 5935</strain>
    </source>
</reference>
<evidence type="ECO:0000313" key="3">
    <source>
        <dbReference type="EMBL" id="KAK5168299.1"/>
    </source>
</evidence>
<dbReference type="AlphaFoldDB" id="A0AAV9P614"/>